<sequence length="1436" mass="169527">MSKTPKLEQFLTNINQEIDNEYIFHHYISSNLEDFKEFDQSKNPQQSLCGAHVSQQALSFQCFDCAPDPHHMYCGNCFQLELHQNHRAFFRKEASGCCDCGDPTAISNKDSFCKLHKEQKIDITNEISKVKPNMTEAVLRFLKDSIQIYFSKCEEAVSLVSNIPNPFLIQCCHISHVINYKQVYKLLNNHYNIRNTYQTILSAIRIQDIIIDFLCWLCKDRTCFALLIAGFLKSQYTDGVTYFEQIIHYQQLKLLLDVDDDNKFDKLLYNLNIDENFRLFTQDVFLTRQNDLWKFFEIETFDGAVIVEEFISAFENFVQTGIFYTKEKNQLQLFENYFKKMNSCKEKYIACSIKAARFFSMQSQFVSEEFQNIQFTSPKIKQLLDMNTKLQNILNTCQLGSLDHCYQMLEFFSLKFQYNYFIKSFNNTLSQLFQNYQTQQLTIDEIASLDPELFFLTALFKSYSNVSGFSNSNKLYQPLISETQIQLNLLYLESRYVNIIKQCLAKYLASPQITTMAKSNFINILFYWSYELIRSNKNNKEQYNYLPEFYKNNIEANTEKDQTNTIIRLNYCIYRSGSIIDKYFIILLTYLFQENEFQSSNQFRMYLQTTLKQDEQDLQFNLYKIFERCVHNFISLLYTPLNEQVSNTYFAIGKEQLESYDIAFIKFYFILYKDQALSQIRSILQSRKYFKDYSQNQFFIQIIARIIASDKSFNCVSQTLYNQTNLPEGLSFTLYQILSNLFILNHYQEYSEIKSTFEQASFSVSNLEMFILNFCELDENLNKLKLKTHQQIQEYFKIQPSNQTDHPNNHTYFHPLLFLNHLSTAQSIGEQLNSQKQQDYFIKFGNSIEQLRDFGQLKGVNLELMEFFALAQNINLIISAIQPSVNSATEIKLIERLITISAHLKKETSQICESLKQLQMSKEQDQQSIQLILNKYGSSKQVLEEEVEVLQIKSLQSVKMNKMKAKFKQKIESFQQNDIAANDDQKFVQTQYDTCALCRLDLEDNQNYCIPILIQPNPYSKYYQIYPPDLKDDIMKDDLNLLKISIISCKHKFHDKCLIASYSYSQKQKLVPSWFQLQCPVCKQSSETRLSINKNKSDEQYDEFNNWLLLQSQNFGIKNYLKEKYGESNEHKLKEIYLSLLVDLLLQLFMDSLEFIRQDKHFVFLNILDYLFQICKKITITRFNFQNQQSIFLNILNLITELLILNNQQQKSLTHFLEDNQEQIKSQIFQFDLPFQIANQLLKCFALNIEKEQNQIIQVNQYVEQFNRNVMINIVKNQIIEKLGYKFKQFYDHYFNEPCSFCKGFSNAPKSSDQFVCLLCFQKVCDVECKKLFSKNGNMNVHAQLFHQGNTIFASLKTGQLALLSSPLTCFGYKNLYQNKFGQLIKLTNMETQWEEYYINNKVLTDTAEIMISNSLKQIIKNRELNYNQLDIRGFF</sequence>
<dbReference type="GO" id="GO:0008270">
    <property type="term" value="F:zinc ion binding"/>
    <property type="evidence" value="ECO:0007669"/>
    <property type="project" value="UniProtKB-KW"/>
</dbReference>
<dbReference type="EMBL" id="CAJJDP010000077">
    <property type="protein sequence ID" value="CAD8182320.1"/>
    <property type="molecule type" value="Genomic_DNA"/>
</dbReference>
<dbReference type="PROSITE" id="PS50157">
    <property type="entry name" value="ZINC_FINGER_C2H2_2"/>
    <property type="match status" value="1"/>
</dbReference>
<dbReference type="PROSITE" id="PS51157">
    <property type="entry name" value="ZF_UBR"/>
    <property type="match status" value="1"/>
</dbReference>
<dbReference type="Pfam" id="PF02207">
    <property type="entry name" value="zf-UBR"/>
    <property type="match status" value="1"/>
</dbReference>
<comment type="caution">
    <text evidence="8">The sequence shown here is derived from an EMBL/GenBank/DDBJ whole genome shotgun (WGS) entry which is preliminary data.</text>
</comment>
<evidence type="ECO:0000256" key="4">
    <source>
        <dbReference type="PROSITE-ProRule" id="PRU00042"/>
    </source>
</evidence>
<feature type="zinc finger region" description="UBR-type" evidence="5">
    <location>
        <begin position="47"/>
        <end position="118"/>
    </location>
</feature>
<dbReference type="InterPro" id="IPR013087">
    <property type="entry name" value="Znf_C2H2_type"/>
</dbReference>
<evidence type="ECO:0000259" key="7">
    <source>
        <dbReference type="PROSITE" id="PS51157"/>
    </source>
</evidence>
<proteinExistence type="predicted"/>
<reference evidence="8" key="1">
    <citation type="submission" date="2021-01" db="EMBL/GenBank/DDBJ databases">
        <authorList>
            <consortium name="Genoscope - CEA"/>
            <person name="William W."/>
        </authorList>
    </citation>
    <scope>NUCLEOTIDE SEQUENCE</scope>
</reference>
<evidence type="ECO:0000256" key="2">
    <source>
        <dbReference type="ARBA" id="ARBA00022771"/>
    </source>
</evidence>
<gene>
    <name evidence="8" type="ORF">POCTA_138.1.T0780229</name>
</gene>
<evidence type="ECO:0000313" key="9">
    <source>
        <dbReference type="Proteomes" id="UP000683925"/>
    </source>
</evidence>
<keyword evidence="2 4" id="KW-0863">Zinc-finger</keyword>
<feature type="domain" description="UBR-type" evidence="7">
    <location>
        <begin position="47"/>
        <end position="118"/>
    </location>
</feature>
<feature type="domain" description="C2H2-type" evidence="6">
    <location>
        <begin position="1323"/>
        <end position="1352"/>
    </location>
</feature>
<keyword evidence="9" id="KW-1185">Reference proteome</keyword>
<organism evidence="8 9">
    <name type="scientific">Paramecium octaurelia</name>
    <dbReference type="NCBI Taxonomy" id="43137"/>
    <lineage>
        <taxon>Eukaryota</taxon>
        <taxon>Sar</taxon>
        <taxon>Alveolata</taxon>
        <taxon>Ciliophora</taxon>
        <taxon>Intramacronucleata</taxon>
        <taxon>Oligohymenophorea</taxon>
        <taxon>Peniculida</taxon>
        <taxon>Parameciidae</taxon>
        <taxon>Paramecium</taxon>
    </lineage>
</organism>
<dbReference type="PANTHER" id="PTHR38924">
    <property type="entry name" value="ASPARAGINE AND ASPARTATE RICH PROTEIN 1"/>
    <property type="match status" value="1"/>
</dbReference>
<dbReference type="CDD" id="cd19670">
    <property type="entry name" value="UBR-box_UBR1_2_3"/>
    <property type="match status" value="1"/>
</dbReference>
<dbReference type="SMART" id="SM00396">
    <property type="entry name" value="ZnF_UBR1"/>
    <property type="match status" value="1"/>
</dbReference>
<dbReference type="InterPro" id="IPR003126">
    <property type="entry name" value="Znf_UBR"/>
</dbReference>
<dbReference type="PROSITE" id="PS00028">
    <property type="entry name" value="ZINC_FINGER_C2H2_1"/>
    <property type="match status" value="1"/>
</dbReference>
<keyword evidence="3" id="KW-0862">Zinc</keyword>
<dbReference type="Proteomes" id="UP000683925">
    <property type="component" value="Unassembled WGS sequence"/>
</dbReference>
<name>A0A8S1VY70_PAROT</name>
<evidence type="ECO:0000313" key="8">
    <source>
        <dbReference type="EMBL" id="CAD8182320.1"/>
    </source>
</evidence>
<keyword evidence="1" id="KW-0479">Metal-binding</keyword>
<evidence type="ECO:0000259" key="6">
    <source>
        <dbReference type="PROSITE" id="PS50157"/>
    </source>
</evidence>
<protein>
    <submittedName>
        <fullName evidence="8">Uncharacterized protein</fullName>
    </submittedName>
</protein>
<dbReference type="OrthoDB" id="15304at2759"/>
<evidence type="ECO:0000256" key="1">
    <source>
        <dbReference type="ARBA" id="ARBA00022723"/>
    </source>
</evidence>
<dbReference type="OMA" id="FIQIIAR"/>
<evidence type="ECO:0000256" key="3">
    <source>
        <dbReference type="ARBA" id="ARBA00022833"/>
    </source>
</evidence>
<dbReference type="PANTHER" id="PTHR38924:SF2">
    <property type="entry name" value="CHROMOSOME UNDETERMINED SCAFFOLD_10, WHOLE GENOME SHOTGUN SEQUENCE"/>
    <property type="match status" value="1"/>
</dbReference>
<evidence type="ECO:0000256" key="5">
    <source>
        <dbReference type="PROSITE-ProRule" id="PRU00508"/>
    </source>
</evidence>
<accession>A0A8S1VY70</accession>